<evidence type="ECO:0000259" key="2">
    <source>
        <dbReference type="Pfam" id="PF00635"/>
    </source>
</evidence>
<dbReference type="Pfam" id="PF00635">
    <property type="entry name" value="Motile_Sperm"/>
    <property type="match status" value="1"/>
</dbReference>
<name>L8YCD2_TUPCH</name>
<dbReference type="AlphaFoldDB" id="L8YCD2"/>
<evidence type="ECO:0000256" key="1">
    <source>
        <dbReference type="SAM" id="MobiDB-lite"/>
    </source>
</evidence>
<dbReference type="SUPFAM" id="SSF49354">
    <property type="entry name" value="PapD-like"/>
    <property type="match status" value="1"/>
</dbReference>
<dbReference type="STRING" id="246437.L8YCD2"/>
<dbReference type="Proteomes" id="UP000011518">
    <property type="component" value="Unassembled WGS sequence"/>
</dbReference>
<dbReference type="InParanoid" id="L8YCD2"/>
<reference evidence="4" key="1">
    <citation type="submission" date="2012-07" db="EMBL/GenBank/DDBJ databases">
        <title>Genome of the Chinese tree shrew, a rising model animal genetically related to primates.</title>
        <authorList>
            <person name="Zhang G."/>
            <person name="Fan Y."/>
            <person name="Yao Y."/>
            <person name="Huang Z."/>
        </authorList>
    </citation>
    <scope>NUCLEOTIDE SEQUENCE [LARGE SCALE GENOMIC DNA]</scope>
</reference>
<feature type="region of interest" description="Disordered" evidence="1">
    <location>
        <begin position="104"/>
        <end position="134"/>
    </location>
</feature>
<dbReference type="FunCoup" id="L8YCD2">
    <property type="interactions" value="2900"/>
</dbReference>
<dbReference type="InterPro" id="IPR013783">
    <property type="entry name" value="Ig-like_fold"/>
</dbReference>
<dbReference type="EMBL" id="KB364377">
    <property type="protein sequence ID" value="ELV12754.1"/>
    <property type="molecule type" value="Genomic_DNA"/>
</dbReference>
<keyword evidence="4" id="KW-1185">Reference proteome</keyword>
<dbReference type="InterPro" id="IPR008962">
    <property type="entry name" value="PapD-like_sf"/>
</dbReference>
<dbReference type="InterPro" id="IPR000535">
    <property type="entry name" value="MSP_dom"/>
</dbReference>
<feature type="domain" description="MSP" evidence="2">
    <location>
        <begin position="16"/>
        <end position="59"/>
    </location>
</feature>
<accession>L8YCD2</accession>
<dbReference type="Gene3D" id="2.60.40.10">
    <property type="entry name" value="Immunoglobulins"/>
    <property type="match status" value="1"/>
</dbReference>
<proteinExistence type="predicted"/>
<sequence>MASASGAMAKHEQILVLDPPTDLKFKVMLQPFDYDPNEKSKHKFMVQTIFAPPNTSDMEAVGITPPGTAPTVTAMSSINSTVAAPASYHMKNDPRGLNVFKQEQQKNDMEPSKTVPLNASKQDGPMPKPHSVSLNDTETRKLMEECKRLQGEMMKLSEENRHLRGPRICSSCVYLLPSHLPALDCGQDLPPSIHSSTPGLYMRPAGGGIE</sequence>
<evidence type="ECO:0000313" key="4">
    <source>
        <dbReference type="Proteomes" id="UP000011518"/>
    </source>
</evidence>
<reference evidence="4" key="2">
    <citation type="journal article" date="2013" name="Nat. Commun.">
        <title>Genome of the Chinese tree shrew.</title>
        <authorList>
            <person name="Fan Y."/>
            <person name="Huang Z.Y."/>
            <person name="Cao C.C."/>
            <person name="Chen C.S."/>
            <person name="Chen Y.X."/>
            <person name="Fan D.D."/>
            <person name="He J."/>
            <person name="Hou H.L."/>
            <person name="Hu L."/>
            <person name="Hu X.T."/>
            <person name="Jiang X.T."/>
            <person name="Lai R."/>
            <person name="Lang Y.S."/>
            <person name="Liang B."/>
            <person name="Liao S.G."/>
            <person name="Mu D."/>
            <person name="Ma Y.Y."/>
            <person name="Niu Y.Y."/>
            <person name="Sun X.Q."/>
            <person name="Xia J.Q."/>
            <person name="Xiao J."/>
            <person name="Xiong Z.Q."/>
            <person name="Xu L."/>
            <person name="Yang L."/>
            <person name="Zhang Y."/>
            <person name="Zhao W."/>
            <person name="Zhao X.D."/>
            <person name="Zheng Y.T."/>
            <person name="Zhou J.M."/>
            <person name="Zhu Y.B."/>
            <person name="Zhang G.J."/>
            <person name="Wang J."/>
            <person name="Yao Y.G."/>
        </authorList>
    </citation>
    <scope>NUCLEOTIDE SEQUENCE [LARGE SCALE GENOMIC DNA]</scope>
</reference>
<organism evidence="3 4">
    <name type="scientific">Tupaia chinensis</name>
    <name type="common">Chinese tree shrew</name>
    <name type="synonym">Tupaia belangeri chinensis</name>
    <dbReference type="NCBI Taxonomy" id="246437"/>
    <lineage>
        <taxon>Eukaryota</taxon>
        <taxon>Metazoa</taxon>
        <taxon>Chordata</taxon>
        <taxon>Craniata</taxon>
        <taxon>Vertebrata</taxon>
        <taxon>Euteleostomi</taxon>
        <taxon>Mammalia</taxon>
        <taxon>Eutheria</taxon>
        <taxon>Euarchontoglires</taxon>
        <taxon>Scandentia</taxon>
        <taxon>Tupaiidae</taxon>
        <taxon>Tupaia</taxon>
    </lineage>
</organism>
<evidence type="ECO:0000313" key="3">
    <source>
        <dbReference type="EMBL" id="ELV12754.1"/>
    </source>
</evidence>
<gene>
    <name evidence="3" type="ORF">TREES_T100002186</name>
</gene>
<protein>
    <submittedName>
        <fullName evidence="3">Vesicle-associated membrane protein-associated protein A</fullName>
    </submittedName>
</protein>